<dbReference type="OrthoDB" id="7863791at2"/>
<protein>
    <recommendedName>
        <fullName evidence="3">DUF1176 domain-containing protein</fullName>
    </recommendedName>
</protein>
<accession>A0A3A1WP79</accession>
<gene>
    <name evidence="1" type="ORF">D3218_05580</name>
</gene>
<name>A0A3A1WP79_9HYPH</name>
<comment type="caution">
    <text evidence="1">The sequence shown here is derived from an EMBL/GenBank/DDBJ whole genome shotgun (WGS) entry which is preliminary data.</text>
</comment>
<keyword evidence="2" id="KW-1185">Reference proteome</keyword>
<evidence type="ECO:0008006" key="3">
    <source>
        <dbReference type="Google" id="ProtNLM"/>
    </source>
</evidence>
<dbReference type="AlphaFoldDB" id="A0A3A1WP79"/>
<evidence type="ECO:0000313" key="1">
    <source>
        <dbReference type="EMBL" id="RIY02869.1"/>
    </source>
</evidence>
<proteinExistence type="predicted"/>
<dbReference type="EMBL" id="QYRN01000002">
    <property type="protein sequence ID" value="RIY02869.1"/>
    <property type="molecule type" value="Genomic_DNA"/>
</dbReference>
<evidence type="ECO:0000313" key="2">
    <source>
        <dbReference type="Proteomes" id="UP000265750"/>
    </source>
</evidence>
<dbReference type="Proteomes" id="UP000265750">
    <property type="component" value="Unassembled WGS sequence"/>
</dbReference>
<reference evidence="2" key="1">
    <citation type="submission" date="2018-09" db="EMBL/GenBank/DDBJ databases">
        <authorList>
            <person name="Tuo L."/>
        </authorList>
    </citation>
    <scope>NUCLEOTIDE SEQUENCE [LARGE SCALE GENOMIC DNA]</scope>
    <source>
        <strain evidence="2">M2BS4Y-1</strain>
    </source>
</reference>
<sequence length="153" mass="16414">MVLVGAAAPAAAQEAPAYRDDRSTPEAVVESLYNAVERREWARAYSYFRDEADRPFAEFAAGYADTRHVRLKLGTATSEGAAGSLYFRLPAVVEAETAAGTRVFAGCYTLRLAQPAAQIEPPFRPMGIAAATLRQVPDGFEAARGRCDEAGTP</sequence>
<organism evidence="1 2">
    <name type="scientific">Aureimonas flava</name>
    <dbReference type="NCBI Taxonomy" id="2320271"/>
    <lineage>
        <taxon>Bacteria</taxon>
        <taxon>Pseudomonadati</taxon>
        <taxon>Pseudomonadota</taxon>
        <taxon>Alphaproteobacteria</taxon>
        <taxon>Hyphomicrobiales</taxon>
        <taxon>Aurantimonadaceae</taxon>
        <taxon>Aureimonas</taxon>
    </lineage>
</organism>